<evidence type="ECO:0000313" key="2">
    <source>
        <dbReference type="EMBL" id="KAK3279295.1"/>
    </source>
</evidence>
<organism evidence="2 3">
    <name type="scientific">Cymbomonas tetramitiformis</name>
    <dbReference type="NCBI Taxonomy" id="36881"/>
    <lineage>
        <taxon>Eukaryota</taxon>
        <taxon>Viridiplantae</taxon>
        <taxon>Chlorophyta</taxon>
        <taxon>Pyramimonadophyceae</taxon>
        <taxon>Pyramimonadales</taxon>
        <taxon>Pyramimonadaceae</taxon>
        <taxon>Cymbomonas</taxon>
    </lineage>
</organism>
<name>A0AAE0GJC6_9CHLO</name>
<accession>A0AAE0GJC6</accession>
<dbReference type="AlphaFoldDB" id="A0AAE0GJC6"/>
<evidence type="ECO:0000256" key="1">
    <source>
        <dbReference type="SAM" id="MobiDB-lite"/>
    </source>
</evidence>
<evidence type="ECO:0000313" key="3">
    <source>
        <dbReference type="Proteomes" id="UP001190700"/>
    </source>
</evidence>
<dbReference type="EMBL" id="LGRX02005029">
    <property type="protein sequence ID" value="KAK3279295.1"/>
    <property type="molecule type" value="Genomic_DNA"/>
</dbReference>
<comment type="caution">
    <text evidence="2">The sequence shown here is derived from an EMBL/GenBank/DDBJ whole genome shotgun (WGS) entry which is preliminary data.</text>
</comment>
<keyword evidence="3" id="KW-1185">Reference proteome</keyword>
<dbReference type="Proteomes" id="UP001190700">
    <property type="component" value="Unassembled WGS sequence"/>
</dbReference>
<protein>
    <submittedName>
        <fullName evidence="2">Uncharacterized protein</fullName>
    </submittedName>
</protein>
<gene>
    <name evidence="2" type="ORF">CYMTET_12811</name>
</gene>
<feature type="region of interest" description="Disordered" evidence="1">
    <location>
        <begin position="1"/>
        <end position="25"/>
    </location>
</feature>
<reference evidence="2 3" key="1">
    <citation type="journal article" date="2015" name="Genome Biol. Evol.">
        <title>Comparative Genomics of a Bacterivorous Green Alga Reveals Evolutionary Causalities and Consequences of Phago-Mixotrophic Mode of Nutrition.</title>
        <authorList>
            <person name="Burns J.A."/>
            <person name="Paasch A."/>
            <person name="Narechania A."/>
            <person name="Kim E."/>
        </authorList>
    </citation>
    <scope>NUCLEOTIDE SEQUENCE [LARGE SCALE GENOMIC DNA]</scope>
    <source>
        <strain evidence="2 3">PLY_AMNH</strain>
    </source>
</reference>
<proteinExistence type="predicted"/>
<sequence>MSTRAETIASILDDPNYKPPVPGPQPGALSVTKLLSGVHGAEELHKDLSADSLQSSYNIPHSKTIGSDKRHWQATYVKADPPVRIG</sequence>